<dbReference type="AlphaFoldDB" id="A0A5B7DZX2"/>
<evidence type="ECO:0000313" key="3">
    <source>
        <dbReference type="Proteomes" id="UP000324222"/>
    </source>
</evidence>
<keyword evidence="3" id="KW-1185">Reference proteome</keyword>
<evidence type="ECO:0000313" key="2">
    <source>
        <dbReference type="EMBL" id="MPC27200.1"/>
    </source>
</evidence>
<proteinExistence type="predicted"/>
<name>A0A5B7DZX2_PORTR</name>
<evidence type="ECO:0000256" key="1">
    <source>
        <dbReference type="SAM" id="MobiDB-lite"/>
    </source>
</evidence>
<comment type="caution">
    <text evidence="2">The sequence shown here is derived from an EMBL/GenBank/DDBJ whole genome shotgun (WGS) entry which is preliminary data.</text>
</comment>
<dbReference type="EMBL" id="VSRR010001707">
    <property type="protein sequence ID" value="MPC27200.1"/>
    <property type="molecule type" value="Genomic_DNA"/>
</dbReference>
<feature type="region of interest" description="Disordered" evidence="1">
    <location>
        <begin position="1"/>
        <end position="30"/>
    </location>
</feature>
<gene>
    <name evidence="2" type="ORF">E2C01_020367</name>
</gene>
<protein>
    <submittedName>
        <fullName evidence="2">Uncharacterized protein</fullName>
    </submittedName>
</protein>
<dbReference type="Proteomes" id="UP000324222">
    <property type="component" value="Unassembled WGS sequence"/>
</dbReference>
<accession>A0A5B7DZX2</accession>
<organism evidence="2 3">
    <name type="scientific">Portunus trituberculatus</name>
    <name type="common">Swimming crab</name>
    <name type="synonym">Neptunus trituberculatus</name>
    <dbReference type="NCBI Taxonomy" id="210409"/>
    <lineage>
        <taxon>Eukaryota</taxon>
        <taxon>Metazoa</taxon>
        <taxon>Ecdysozoa</taxon>
        <taxon>Arthropoda</taxon>
        <taxon>Crustacea</taxon>
        <taxon>Multicrustacea</taxon>
        <taxon>Malacostraca</taxon>
        <taxon>Eumalacostraca</taxon>
        <taxon>Eucarida</taxon>
        <taxon>Decapoda</taxon>
        <taxon>Pleocyemata</taxon>
        <taxon>Brachyura</taxon>
        <taxon>Eubrachyura</taxon>
        <taxon>Portunoidea</taxon>
        <taxon>Portunidae</taxon>
        <taxon>Portuninae</taxon>
        <taxon>Portunus</taxon>
    </lineage>
</organism>
<reference evidence="2 3" key="1">
    <citation type="submission" date="2019-05" db="EMBL/GenBank/DDBJ databases">
        <title>Another draft genome of Portunus trituberculatus and its Hox gene families provides insights of decapod evolution.</title>
        <authorList>
            <person name="Jeong J.-H."/>
            <person name="Song I."/>
            <person name="Kim S."/>
            <person name="Choi T."/>
            <person name="Kim D."/>
            <person name="Ryu S."/>
            <person name="Kim W."/>
        </authorList>
    </citation>
    <scope>NUCLEOTIDE SEQUENCE [LARGE SCALE GENOMIC DNA]</scope>
    <source>
        <tissue evidence="2">Muscle</tissue>
    </source>
</reference>
<sequence>MSGGRVGGRRRVGAPKDVPAASANGVPSPRQYSLHDFDIVKTIGEYYLALHVLVSRWVCMLVCILFTKKGIRNNSCPGKGIMA</sequence>